<dbReference type="Proteomes" id="UP000036106">
    <property type="component" value="Chromosome"/>
</dbReference>
<accession>A0A0H4QMM9</accession>
<reference evidence="3" key="1">
    <citation type="submission" date="2015-07" db="EMBL/GenBank/DDBJ databases">
        <title>Lactobacillus ginsenosidimutans/EMML 3141/ whole genome sequencing.</title>
        <authorList>
            <person name="Kim M.K."/>
            <person name="Im W.-T."/>
            <person name="Srinivasan S."/>
            <person name="Lee J.-J."/>
        </authorList>
    </citation>
    <scope>NUCLEOTIDE SEQUENCE [LARGE SCALE GENOMIC DNA]</scope>
    <source>
        <strain evidence="3">EMML 3041</strain>
    </source>
</reference>
<protein>
    <submittedName>
        <fullName evidence="2">Ribonuclease H</fullName>
    </submittedName>
</protein>
<dbReference type="Gene3D" id="3.30.420.10">
    <property type="entry name" value="Ribonuclease H-like superfamily/Ribonuclease H"/>
    <property type="match status" value="1"/>
</dbReference>
<feature type="domain" description="RNase H type-1" evidence="1">
    <location>
        <begin position="20"/>
        <end position="102"/>
    </location>
</feature>
<dbReference type="GO" id="GO:0003676">
    <property type="term" value="F:nucleic acid binding"/>
    <property type="evidence" value="ECO:0007669"/>
    <property type="project" value="InterPro"/>
</dbReference>
<dbReference type="InterPro" id="IPR002156">
    <property type="entry name" value="RNaseH_domain"/>
</dbReference>
<gene>
    <name evidence="2" type="ORF">ABM34_02755</name>
</gene>
<keyword evidence="3" id="KW-1185">Reference proteome</keyword>
<dbReference type="InterPro" id="IPR012337">
    <property type="entry name" value="RNaseH-like_sf"/>
</dbReference>
<proteinExistence type="predicted"/>
<evidence type="ECO:0000313" key="3">
    <source>
        <dbReference type="Proteomes" id="UP000036106"/>
    </source>
</evidence>
<dbReference type="AlphaFoldDB" id="A0A0H4QMM9"/>
<evidence type="ECO:0000259" key="1">
    <source>
        <dbReference type="Pfam" id="PF13456"/>
    </source>
</evidence>
<dbReference type="EMBL" id="CP012034">
    <property type="protein sequence ID" value="AKP68381.1"/>
    <property type="molecule type" value="Genomic_DNA"/>
</dbReference>
<evidence type="ECO:0000313" key="2">
    <source>
        <dbReference type="EMBL" id="AKP68381.1"/>
    </source>
</evidence>
<dbReference type="KEGG" id="lgn:ABM34_02755"/>
<dbReference type="Pfam" id="PF13456">
    <property type="entry name" value="RVT_3"/>
    <property type="match status" value="1"/>
</dbReference>
<organism evidence="2 3">
    <name type="scientific">Companilactobacillus ginsenosidimutans</name>
    <dbReference type="NCBI Taxonomy" id="1007676"/>
    <lineage>
        <taxon>Bacteria</taxon>
        <taxon>Bacillati</taxon>
        <taxon>Bacillota</taxon>
        <taxon>Bacilli</taxon>
        <taxon>Lactobacillales</taxon>
        <taxon>Lactobacillaceae</taxon>
        <taxon>Companilactobacillus</taxon>
    </lineage>
</organism>
<dbReference type="InterPro" id="IPR036397">
    <property type="entry name" value="RNaseH_sf"/>
</dbReference>
<dbReference type="STRING" id="1007676.ABM34_02755"/>
<dbReference type="GO" id="GO:0004523">
    <property type="term" value="F:RNA-DNA hybrid ribonuclease activity"/>
    <property type="evidence" value="ECO:0007669"/>
    <property type="project" value="InterPro"/>
</dbReference>
<dbReference type="PATRIC" id="fig|1007676.4.peg.571"/>
<name>A0A0H4QMM9_9LACO</name>
<dbReference type="SUPFAM" id="SSF53098">
    <property type="entry name" value="Ribonuclease H-like"/>
    <property type="match status" value="1"/>
</dbReference>
<sequence>MSFVYHTEKTSKSFVEPQKEQDNHYLEFLAVQAALTDLIDQKLNDDILQLNCDSQIVVDSIGKNYSKHYQEMVDVIMPLLDKFPTYFVKHISDKENGAAHALIHQELIHLRKS</sequence>